<organism evidence="1 2">
    <name type="scientific">Rodentibacter ratti</name>
    <dbReference type="NCBI Taxonomy" id="1906745"/>
    <lineage>
        <taxon>Bacteria</taxon>
        <taxon>Pseudomonadati</taxon>
        <taxon>Pseudomonadota</taxon>
        <taxon>Gammaproteobacteria</taxon>
        <taxon>Pasteurellales</taxon>
        <taxon>Pasteurellaceae</taxon>
        <taxon>Rodentibacter</taxon>
    </lineage>
</organism>
<name>A0A1V3L8B3_9PAST</name>
<evidence type="ECO:0000313" key="1">
    <source>
        <dbReference type="EMBL" id="OOF85810.1"/>
    </source>
</evidence>
<evidence type="ECO:0008006" key="3">
    <source>
        <dbReference type="Google" id="ProtNLM"/>
    </source>
</evidence>
<gene>
    <name evidence="1" type="ORF">BKG88_06955</name>
</gene>
<evidence type="ECO:0000313" key="2">
    <source>
        <dbReference type="Proteomes" id="UP000189353"/>
    </source>
</evidence>
<reference evidence="1 2" key="1">
    <citation type="submission" date="2016-10" db="EMBL/GenBank/DDBJ databases">
        <title>Rodentibacter gen. nov. and new species.</title>
        <authorList>
            <person name="Christensen H."/>
        </authorList>
    </citation>
    <scope>NUCLEOTIDE SEQUENCE [LARGE SCALE GENOMIC DNA]</scope>
    <source>
        <strain evidence="1 2">Ppn158</strain>
    </source>
</reference>
<dbReference type="Proteomes" id="UP000189353">
    <property type="component" value="Unassembled WGS sequence"/>
</dbReference>
<accession>A0A1V3L8B3</accession>
<sequence length="160" mass="17978">MASRRKLNLYKAHSTPKACFFMRNTRTPQIMAGFVLHNQKPIILSMVERNRQPLAVGCLPCMAVSYPVTFYRQTVGSLAVVPEKFIQGLSKMLFKFLCVDRTHSHFNLCTQTIQANNETQARLRLSADFRHIATVARINLTLTAYFPIVSTSTQGGLANA</sequence>
<comment type="caution">
    <text evidence="1">The sequence shown here is derived from an EMBL/GenBank/DDBJ whole genome shotgun (WGS) entry which is preliminary data.</text>
</comment>
<dbReference type="AlphaFoldDB" id="A0A1V3L8B3"/>
<proteinExistence type="predicted"/>
<protein>
    <recommendedName>
        <fullName evidence="3">Host cell division inhibitor Icd-like protein</fullName>
    </recommendedName>
</protein>
<dbReference type="EMBL" id="MLAI01000019">
    <property type="protein sequence ID" value="OOF85810.1"/>
    <property type="molecule type" value="Genomic_DNA"/>
</dbReference>